<feature type="domain" description="C2H2-type" evidence="2">
    <location>
        <begin position="125"/>
        <end position="148"/>
    </location>
</feature>
<name>K3WED9_GLOUD</name>
<evidence type="ECO:0000313" key="4">
    <source>
        <dbReference type="Proteomes" id="UP000019132"/>
    </source>
</evidence>
<reference evidence="3" key="3">
    <citation type="submission" date="2015-02" db="UniProtKB">
        <authorList>
            <consortium name="EnsemblProtists"/>
        </authorList>
    </citation>
    <scope>IDENTIFICATION</scope>
    <source>
        <strain evidence="3">DAOM BR144</strain>
    </source>
</reference>
<feature type="compositionally biased region" description="Basic residues" evidence="1">
    <location>
        <begin position="181"/>
        <end position="191"/>
    </location>
</feature>
<dbReference type="InterPro" id="IPR039258">
    <property type="entry name" value="ZNF511"/>
</dbReference>
<dbReference type="OMA" id="CMTPQKR"/>
<dbReference type="HOGENOM" id="CLU_055660_0_0_1"/>
<evidence type="ECO:0000313" key="3">
    <source>
        <dbReference type="EnsemblProtists" id="PYU1_T003330"/>
    </source>
</evidence>
<organism evidence="3 4">
    <name type="scientific">Globisporangium ultimum (strain ATCC 200006 / CBS 805.95 / DAOM BR144)</name>
    <name type="common">Pythium ultimum</name>
    <dbReference type="NCBI Taxonomy" id="431595"/>
    <lineage>
        <taxon>Eukaryota</taxon>
        <taxon>Sar</taxon>
        <taxon>Stramenopiles</taxon>
        <taxon>Oomycota</taxon>
        <taxon>Peronosporomycetes</taxon>
        <taxon>Pythiales</taxon>
        <taxon>Pythiaceae</taxon>
        <taxon>Globisporangium</taxon>
    </lineage>
</organism>
<dbReference type="SMART" id="SM00355">
    <property type="entry name" value="ZnF_C2H2"/>
    <property type="match status" value="3"/>
</dbReference>
<dbReference type="AlphaFoldDB" id="K3WED9"/>
<reference evidence="4" key="1">
    <citation type="journal article" date="2010" name="Genome Biol.">
        <title>Genome sequence of the necrotrophic plant pathogen Pythium ultimum reveals original pathogenicity mechanisms and effector repertoire.</title>
        <authorList>
            <person name="Levesque C.A."/>
            <person name="Brouwer H."/>
            <person name="Cano L."/>
            <person name="Hamilton J.P."/>
            <person name="Holt C."/>
            <person name="Huitema E."/>
            <person name="Raffaele S."/>
            <person name="Robideau G.P."/>
            <person name="Thines M."/>
            <person name="Win J."/>
            <person name="Zerillo M.M."/>
            <person name="Beakes G.W."/>
            <person name="Boore J.L."/>
            <person name="Busam D."/>
            <person name="Dumas B."/>
            <person name="Ferriera S."/>
            <person name="Fuerstenberg S.I."/>
            <person name="Gachon C.M."/>
            <person name="Gaulin E."/>
            <person name="Govers F."/>
            <person name="Grenville-Briggs L."/>
            <person name="Horner N."/>
            <person name="Hostetler J."/>
            <person name="Jiang R.H."/>
            <person name="Johnson J."/>
            <person name="Krajaejun T."/>
            <person name="Lin H."/>
            <person name="Meijer H.J."/>
            <person name="Moore B."/>
            <person name="Morris P."/>
            <person name="Phuntmart V."/>
            <person name="Puiu D."/>
            <person name="Shetty J."/>
            <person name="Stajich J.E."/>
            <person name="Tripathy S."/>
            <person name="Wawra S."/>
            <person name="van West P."/>
            <person name="Whitty B.R."/>
            <person name="Coutinho P.M."/>
            <person name="Henrissat B."/>
            <person name="Martin F."/>
            <person name="Thomas P.D."/>
            <person name="Tyler B.M."/>
            <person name="De Vries R.P."/>
            <person name="Kamoun S."/>
            <person name="Yandell M."/>
            <person name="Tisserat N."/>
            <person name="Buell C.R."/>
        </authorList>
    </citation>
    <scope>NUCLEOTIDE SEQUENCE</scope>
    <source>
        <strain evidence="4">DAOM:BR144</strain>
    </source>
</reference>
<evidence type="ECO:0000259" key="2">
    <source>
        <dbReference type="PROSITE" id="PS00028"/>
    </source>
</evidence>
<protein>
    <recommendedName>
        <fullName evidence="2">C2H2-type domain-containing protein</fullName>
    </recommendedName>
</protein>
<dbReference type="Proteomes" id="UP000019132">
    <property type="component" value="Unassembled WGS sequence"/>
</dbReference>
<reference evidence="4" key="2">
    <citation type="submission" date="2010-04" db="EMBL/GenBank/DDBJ databases">
        <authorList>
            <person name="Buell R."/>
            <person name="Hamilton J."/>
            <person name="Hostetler J."/>
        </authorList>
    </citation>
    <scope>NUCLEOTIDE SEQUENCE [LARGE SCALE GENOMIC DNA]</scope>
    <source>
        <strain evidence="4">DAOM:BR144</strain>
    </source>
</reference>
<dbReference type="PANTHER" id="PTHR21354">
    <property type="entry name" value="ZINC FINGER PROTEIN 511"/>
    <property type="match status" value="1"/>
</dbReference>
<evidence type="ECO:0000256" key="1">
    <source>
        <dbReference type="SAM" id="MobiDB-lite"/>
    </source>
</evidence>
<dbReference type="STRING" id="431595.K3WED9"/>
<dbReference type="InterPro" id="IPR013087">
    <property type="entry name" value="Znf_C2H2_type"/>
</dbReference>
<dbReference type="eggNOG" id="KOG4173">
    <property type="taxonomic scope" value="Eukaryota"/>
</dbReference>
<feature type="region of interest" description="Disordered" evidence="1">
    <location>
        <begin position="155"/>
        <end position="246"/>
    </location>
</feature>
<dbReference type="PROSITE" id="PS00028">
    <property type="entry name" value="ZINC_FINGER_C2H2_1"/>
    <property type="match status" value="2"/>
</dbReference>
<dbReference type="EnsemblProtists" id="PYU1_T003330">
    <property type="protein sequence ID" value="PYU1_T003330"/>
    <property type="gene ID" value="PYU1_G003321"/>
</dbReference>
<keyword evidence="4" id="KW-1185">Reference proteome</keyword>
<dbReference type="VEuPathDB" id="FungiDB:PYU1_G003321"/>
<dbReference type="EMBL" id="GL376603">
    <property type="status" value="NOT_ANNOTATED_CDS"/>
    <property type="molecule type" value="Genomic_DNA"/>
</dbReference>
<sequence>MEQLAVLANGKCRRRYSPEHALFAAGNALRSLKYYQEGGSSHWLEEKEEECDADVVSIFQCRLLTCNVGFRSVAAYEEHYDLVHRNVCLECYQSFMSLRLLDIHISERHDAFFKVLSKKKPMYVCLVDGCEEVFMHDDKRTRHLVQMHKYPSSFSFHRPRRVNKSKHDAKPAHKQQEGEKKKKRPRKKKSRVQMEAKPASNQMEIGEAAASESADPPKKTNMQQADSESGSHEGGHETKDVEMVDELAESMKNLRIPKNFTFGRRGRRWL</sequence>
<proteinExistence type="predicted"/>
<feature type="compositionally biased region" description="Basic and acidic residues" evidence="1">
    <location>
        <begin position="165"/>
        <end position="180"/>
    </location>
</feature>
<feature type="compositionally biased region" description="Basic and acidic residues" evidence="1">
    <location>
        <begin position="229"/>
        <end position="242"/>
    </location>
</feature>
<dbReference type="PANTHER" id="PTHR21354:SF0">
    <property type="entry name" value="ZINC FINGER PROTEIN 511"/>
    <property type="match status" value="1"/>
</dbReference>
<accession>K3WED9</accession>
<feature type="domain" description="C2H2-type" evidence="2">
    <location>
        <begin position="61"/>
        <end position="84"/>
    </location>
</feature>
<dbReference type="InParanoid" id="K3WED9"/>